<dbReference type="InterPro" id="IPR050708">
    <property type="entry name" value="T6SS_VgrG/RHS"/>
</dbReference>
<keyword evidence="4" id="KW-1185">Reference proteome</keyword>
<dbReference type="RefSeq" id="WP_041018076.1">
    <property type="nucleotide sequence ID" value="NZ_CCEJ010000008.1"/>
</dbReference>
<dbReference type="PANTHER" id="PTHR32305">
    <property type="match status" value="1"/>
</dbReference>
<dbReference type="Pfam" id="PF25023">
    <property type="entry name" value="TEN_YD-shell"/>
    <property type="match status" value="1"/>
</dbReference>
<dbReference type="EMBL" id="CCEJ010000008">
    <property type="protein sequence ID" value="CDR34561.1"/>
    <property type="molecule type" value="Genomic_DNA"/>
</dbReference>
<feature type="domain" description="Teneurin-like YD-shell" evidence="2">
    <location>
        <begin position="5"/>
        <end position="133"/>
    </location>
</feature>
<keyword evidence="1" id="KW-0677">Repeat</keyword>
<organism evidence="3 4">
    <name type="scientific">Candidatus Criblamydia sequanensis CRIB-18</name>
    <dbReference type="NCBI Taxonomy" id="1437425"/>
    <lineage>
        <taxon>Bacteria</taxon>
        <taxon>Pseudomonadati</taxon>
        <taxon>Chlamydiota</taxon>
        <taxon>Chlamydiia</taxon>
        <taxon>Parachlamydiales</taxon>
        <taxon>Candidatus Criblamydiaceae</taxon>
        <taxon>Candidatus Criblamydia</taxon>
    </lineage>
</organism>
<evidence type="ECO:0000256" key="1">
    <source>
        <dbReference type="ARBA" id="ARBA00022737"/>
    </source>
</evidence>
<name>A0A090CZW6_9BACT</name>
<dbReference type="InterPro" id="IPR031325">
    <property type="entry name" value="RHS_repeat"/>
</dbReference>
<evidence type="ECO:0000313" key="3">
    <source>
        <dbReference type="EMBL" id="CDR34561.1"/>
    </source>
</evidence>
<comment type="caution">
    <text evidence="3">The sequence shown here is derived from an EMBL/GenBank/DDBJ whole genome shotgun (WGS) entry which is preliminary data.</text>
</comment>
<evidence type="ECO:0000313" key="4">
    <source>
        <dbReference type="Proteomes" id="UP000031552"/>
    </source>
</evidence>
<reference evidence="3" key="1">
    <citation type="submission" date="2013-12" db="EMBL/GenBank/DDBJ databases">
        <authorList>
            <person name="Linke B."/>
        </authorList>
    </citation>
    <scope>NUCLEOTIDE SEQUENCE [LARGE SCALE GENOMIC DNA]</scope>
    <source>
        <strain evidence="3">CRIB-18</strain>
    </source>
</reference>
<accession>A0A090CZW6</accession>
<dbReference type="Proteomes" id="UP000031552">
    <property type="component" value="Unassembled WGS sequence"/>
</dbReference>
<dbReference type="eggNOG" id="COG3209">
    <property type="taxonomic scope" value="Bacteria"/>
</dbReference>
<proteinExistence type="predicted"/>
<dbReference type="Gene3D" id="2.180.10.10">
    <property type="entry name" value="RHS repeat-associated core"/>
    <property type="match status" value="1"/>
</dbReference>
<protein>
    <submittedName>
        <fullName evidence="3">Rhs family protein</fullName>
    </submittedName>
</protein>
<evidence type="ECO:0000259" key="2">
    <source>
        <dbReference type="Pfam" id="PF25023"/>
    </source>
</evidence>
<gene>
    <name evidence="3" type="primary">rhs5</name>
    <name evidence="3" type="ORF">CSEC_1750</name>
</gene>
<dbReference type="AlphaFoldDB" id="A0A090CZW6"/>
<dbReference type="OrthoDB" id="19607at2"/>
<sequence>MVRRLTYDRAGNIIQKETQIEHNTHHENFSYDELYQLTEEKGSFTNNYKYDAFNNRLQKNDELYEINELNQIESKGDHTSYKYDLDGNLIQIEHNTHHENFSYDELYQLTEEKGSFTNNYKYDAFNNRLQKNDELYEINELNQIESKGDNSSYKYDLDGNLTYQAKGNDTCTYTYDALGRLTSYKCNGIEASYSYDPFNRKLSKTVKDSNGNIDYEKYLYCFDN</sequence>
<dbReference type="InterPro" id="IPR056823">
    <property type="entry name" value="TEN-like_YD-shell"/>
</dbReference>
<reference evidence="3" key="2">
    <citation type="submission" date="2014-09" db="EMBL/GenBank/DDBJ databases">
        <title>Criblamydia sequanensis harbors a mega-plasmid encoding arsenite resistance.</title>
        <authorList>
            <person name="Bertelli C."/>
            <person name="Goesmann A."/>
            <person name="Greub G."/>
        </authorList>
    </citation>
    <scope>NUCLEOTIDE SEQUENCE [LARGE SCALE GENOMIC DNA]</scope>
    <source>
        <strain evidence="3">CRIB-18</strain>
    </source>
</reference>
<dbReference type="STRING" id="1437425.CSEC_1750"/>
<dbReference type="PANTHER" id="PTHR32305:SF15">
    <property type="entry name" value="PROTEIN RHSA-RELATED"/>
    <property type="match status" value="1"/>
</dbReference>
<dbReference type="Pfam" id="PF05593">
    <property type="entry name" value="RHS_repeat"/>
    <property type="match status" value="1"/>
</dbReference>